<feature type="transmembrane region" description="Helical" evidence="2">
    <location>
        <begin position="21"/>
        <end position="44"/>
    </location>
</feature>
<evidence type="ECO:0000313" key="3">
    <source>
        <dbReference type="EMBL" id="RBL98643.1"/>
    </source>
</evidence>
<sequence>MNEIQDPGGGAELRRARIRAAALGAGAAAYSLGILGEAVLGWPLDPRTAMLSELAARDRWHRGLFQWTDMASAGCYLVAACASRPGDSDPPGLLSASLAAFGAATIGDALSPLDYPVSFDDPGSPRRAERPDGSGTSASHGRHYVTTALASAASMGLVASYWREFGRQPGASARRRLAAPALLGLLAASAASLVSPKLHPGTVQRLYTLGFSALCVDFARRDLARSNPASSDPAHAVAPR</sequence>
<dbReference type="AlphaFoldDB" id="A0A365Y9G5"/>
<feature type="compositionally biased region" description="Basic and acidic residues" evidence="1">
    <location>
        <begin position="123"/>
        <end position="132"/>
    </location>
</feature>
<gene>
    <name evidence="3" type="ORF">C1H84_17295</name>
</gene>
<evidence type="ECO:0008006" key="5">
    <source>
        <dbReference type="Google" id="ProtNLM"/>
    </source>
</evidence>
<name>A0A365Y9G5_9MICC</name>
<evidence type="ECO:0000313" key="4">
    <source>
        <dbReference type="Proteomes" id="UP000252167"/>
    </source>
</evidence>
<dbReference type="InterPro" id="IPR009339">
    <property type="entry name" value="DUF998"/>
</dbReference>
<keyword evidence="4" id="KW-1185">Reference proteome</keyword>
<organism evidence="3 4">
    <name type="scientific">Glutamicibacter soli</name>
    <dbReference type="NCBI Taxonomy" id="453836"/>
    <lineage>
        <taxon>Bacteria</taxon>
        <taxon>Bacillati</taxon>
        <taxon>Actinomycetota</taxon>
        <taxon>Actinomycetes</taxon>
        <taxon>Micrococcales</taxon>
        <taxon>Micrococcaceae</taxon>
        <taxon>Glutamicibacter</taxon>
    </lineage>
</organism>
<keyword evidence="2" id="KW-1133">Transmembrane helix</keyword>
<dbReference type="Proteomes" id="UP000252167">
    <property type="component" value="Unassembled WGS sequence"/>
</dbReference>
<keyword evidence="2" id="KW-0472">Membrane</keyword>
<feature type="region of interest" description="Disordered" evidence="1">
    <location>
        <begin position="120"/>
        <end position="141"/>
    </location>
</feature>
<evidence type="ECO:0000256" key="1">
    <source>
        <dbReference type="SAM" id="MobiDB-lite"/>
    </source>
</evidence>
<accession>A0A365Y9G5</accession>
<reference evidence="3 4" key="1">
    <citation type="submission" date="2018-01" db="EMBL/GenBank/DDBJ databases">
        <title>Glutamicibacter soli strain NHPC-3 Whole genome sequence and assembly.</title>
        <authorList>
            <person name="Choudhury P."/>
            <person name="Gupta D."/>
            <person name="Sengupta K."/>
            <person name="Jawed A."/>
            <person name="Sultana N."/>
            <person name="Saha P."/>
        </authorList>
    </citation>
    <scope>NUCLEOTIDE SEQUENCE [LARGE SCALE GENOMIC DNA]</scope>
    <source>
        <strain evidence="3 4">NHPC-3</strain>
    </source>
</reference>
<dbReference type="RefSeq" id="WP_113608129.1">
    <property type="nucleotide sequence ID" value="NZ_POAF01000013.1"/>
</dbReference>
<dbReference type="Pfam" id="PF06197">
    <property type="entry name" value="DUF998"/>
    <property type="match status" value="1"/>
</dbReference>
<evidence type="ECO:0000256" key="2">
    <source>
        <dbReference type="SAM" id="Phobius"/>
    </source>
</evidence>
<proteinExistence type="predicted"/>
<protein>
    <recommendedName>
        <fullName evidence="5">DUF998 domain-containing protein</fullName>
    </recommendedName>
</protein>
<dbReference type="EMBL" id="POAF01000013">
    <property type="protein sequence ID" value="RBL98643.1"/>
    <property type="molecule type" value="Genomic_DNA"/>
</dbReference>
<keyword evidence="2" id="KW-0812">Transmembrane</keyword>
<comment type="caution">
    <text evidence="3">The sequence shown here is derived from an EMBL/GenBank/DDBJ whole genome shotgun (WGS) entry which is preliminary data.</text>
</comment>